<feature type="transmembrane region" description="Helical" evidence="1">
    <location>
        <begin position="379"/>
        <end position="402"/>
    </location>
</feature>
<dbReference type="InterPro" id="IPR029044">
    <property type="entry name" value="Nucleotide-diphossugar_trans"/>
</dbReference>
<evidence type="ECO:0000313" key="3">
    <source>
        <dbReference type="EMBL" id="KAJ7220826.1"/>
    </source>
</evidence>
<gene>
    <name evidence="3" type="ORF">GGX14DRAFT_354219</name>
</gene>
<comment type="caution">
    <text evidence="3">The sequence shown here is derived from an EMBL/GenBank/DDBJ whole genome shotgun (WGS) entry which is preliminary data.</text>
</comment>
<dbReference type="SUPFAM" id="SSF53448">
    <property type="entry name" value="Nucleotide-diphospho-sugar transferases"/>
    <property type="match status" value="1"/>
</dbReference>
<dbReference type="InterPro" id="IPR001173">
    <property type="entry name" value="Glyco_trans_2-like"/>
</dbReference>
<dbReference type="PANTHER" id="PTHR16779:SF1">
    <property type="entry name" value="BETA-1,4-MANNOSYLTRANSFERASE EGH"/>
    <property type="match status" value="1"/>
</dbReference>
<feature type="domain" description="Glycosyltransferase 2-like" evidence="2">
    <location>
        <begin position="194"/>
        <end position="383"/>
    </location>
</feature>
<keyword evidence="3" id="KW-0808">Transferase</keyword>
<keyword evidence="1" id="KW-0472">Membrane</keyword>
<dbReference type="AlphaFoldDB" id="A0AAD6YK29"/>
<keyword evidence="1" id="KW-1133">Transmembrane helix</keyword>
<keyword evidence="4" id="KW-1185">Reference proteome</keyword>
<keyword evidence="1" id="KW-0812">Transmembrane</keyword>
<evidence type="ECO:0000256" key="1">
    <source>
        <dbReference type="SAM" id="Phobius"/>
    </source>
</evidence>
<sequence length="453" mass="51939">MISAKPQARLRTTSLYKILEYNYLIFPPALLLTFYVCYAFSRYQLDKIGVSTAGDWDWTTVVHVLLTSICTFTQAPPYANVWGLCLPVRPFAYARAPLKRSFKTLRICLVTKGTNFEAVLNSVRQWEDLRRHGFLRFHVVIDDENCQKLRKALPSFVQIIEVPGPGIFRTRKAKYKARALEFYRQQQNLSEEDWILHLDEESLIDEASVHACLDFILGGEAHIGMGTIYYNGINHWQNSFLSAAEVTRISDDFGQFQLPVRICGRPLLGYMHGSWVLINGAVENAITWETGCVAEDFWFAYSAVSRGYKFGWLHAIVREQPPETLRDFFRQRRRWYTGIFSIPTVFVRLSLMSTVIGPISFFVWPLFTFLRDRQTIPHWLFVWLLWNSVSHGYTIGVASVLQDLVTPGVSWSSMIVHALKSVLLSPFVHLLQAFALLSSLCKPAKGFDVIAKS</sequence>
<dbReference type="Proteomes" id="UP001219525">
    <property type="component" value="Unassembled WGS sequence"/>
</dbReference>
<dbReference type="EMBL" id="JARJCW010000009">
    <property type="protein sequence ID" value="KAJ7220826.1"/>
    <property type="molecule type" value="Genomic_DNA"/>
</dbReference>
<dbReference type="InterPro" id="IPR027389">
    <property type="entry name" value="B_mannosylTrfase_Bre-3/Egh"/>
</dbReference>
<name>A0AAD6YK29_9AGAR</name>
<dbReference type="PANTHER" id="PTHR16779">
    <property type="entry name" value="BETA-1,4-MANNOSYLTRANSFERASE EGH"/>
    <property type="match status" value="1"/>
</dbReference>
<evidence type="ECO:0000313" key="4">
    <source>
        <dbReference type="Proteomes" id="UP001219525"/>
    </source>
</evidence>
<accession>A0AAD6YK29</accession>
<dbReference type="GO" id="GO:0019187">
    <property type="term" value="F:beta-1,4-mannosyltransferase activity"/>
    <property type="evidence" value="ECO:0007669"/>
    <property type="project" value="InterPro"/>
</dbReference>
<feature type="transmembrane region" description="Helical" evidence="1">
    <location>
        <begin position="345"/>
        <end position="367"/>
    </location>
</feature>
<protein>
    <submittedName>
        <fullName evidence="3">Glycosyl transferase family group 2-domain-containing protein</fullName>
    </submittedName>
</protein>
<feature type="transmembrane region" description="Helical" evidence="1">
    <location>
        <begin position="21"/>
        <end position="41"/>
    </location>
</feature>
<reference evidence="3" key="1">
    <citation type="submission" date="2023-03" db="EMBL/GenBank/DDBJ databases">
        <title>Massive genome expansion in bonnet fungi (Mycena s.s.) driven by repeated elements and novel gene families across ecological guilds.</title>
        <authorList>
            <consortium name="Lawrence Berkeley National Laboratory"/>
            <person name="Harder C.B."/>
            <person name="Miyauchi S."/>
            <person name="Viragh M."/>
            <person name="Kuo A."/>
            <person name="Thoen E."/>
            <person name="Andreopoulos B."/>
            <person name="Lu D."/>
            <person name="Skrede I."/>
            <person name="Drula E."/>
            <person name="Henrissat B."/>
            <person name="Morin E."/>
            <person name="Kohler A."/>
            <person name="Barry K."/>
            <person name="LaButti K."/>
            <person name="Morin E."/>
            <person name="Salamov A."/>
            <person name="Lipzen A."/>
            <person name="Mereny Z."/>
            <person name="Hegedus B."/>
            <person name="Baldrian P."/>
            <person name="Stursova M."/>
            <person name="Weitz H."/>
            <person name="Taylor A."/>
            <person name="Grigoriev I.V."/>
            <person name="Nagy L.G."/>
            <person name="Martin F."/>
            <person name="Kauserud H."/>
        </authorList>
    </citation>
    <scope>NUCLEOTIDE SEQUENCE</scope>
    <source>
        <strain evidence="3">9144</strain>
    </source>
</reference>
<feature type="transmembrane region" description="Helical" evidence="1">
    <location>
        <begin position="414"/>
        <end position="437"/>
    </location>
</feature>
<evidence type="ECO:0000259" key="2">
    <source>
        <dbReference type="Pfam" id="PF13632"/>
    </source>
</evidence>
<dbReference type="Pfam" id="PF13632">
    <property type="entry name" value="Glyco_trans_2_3"/>
    <property type="match status" value="1"/>
</dbReference>
<proteinExistence type="predicted"/>
<dbReference type="GO" id="GO:0005737">
    <property type="term" value="C:cytoplasm"/>
    <property type="evidence" value="ECO:0007669"/>
    <property type="project" value="TreeGrafter"/>
</dbReference>
<organism evidence="3 4">
    <name type="scientific">Mycena pura</name>
    <dbReference type="NCBI Taxonomy" id="153505"/>
    <lineage>
        <taxon>Eukaryota</taxon>
        <taxon>Fungi</taxon>
        <taxon>Dikarya</taxon>
        <taxon>Basidiomycota</taxon>
        <taxon>Agaricomycotina</taxon>
        <taxon>Agaricomycetes</taxon>
        <taxon>Agaricomycetidae</taxon>
        <taxon>Agaricales</taxon>
        <taxon>Marasmiineae</taxon>
        <taxon>Mycenaceae</taxon>
        <taxon>Mycena</taxon>
    </lineage>
</organism>
<dbReference type="Gene3D" id="3.90.550.10">
    <property type="entry name" value="Spore Coat Polysaccharide Biosynthesis Protein SpsA, Chain A"/>
    <property type="match status" value="1"/>
</dbReference>